<dbReference type="SMART" id="SM00195">
    <property type="entry name" value="DSPc"/>
    <property type="match status" value="1"/>
</dbReference>
<feature type="domain" description="Tyrosine-protein phosphatase" evidence="5">
    <location>
        <begin position="56"/>
        <end position="222"/>
    </location>
</feature>
<evidence type="ECO:0000313" key="7">
    <source>
        <dbReference type="EMBL" id="RPA85779.1"/>
    </source>
</evidence>
<keyword evidence="4" id="KW-0904">Protein phosphatase</keyword>
<dbReference type="SUPFAM" id="SSF52799">
    <property type="entry name" value="(Phosphotyrosine protein) phosphatases II"/>
    <property type="match status" value="1"/>
</dbReference>
<evidence type="ECO:0000256" key="3">
    <source>
        <dbReference type="ARBA" id="ARBA00022801"/>
    </source>
</evidence>
<dbReference type="InterPro" id="IPR029021">
    <property type="entry name" value="Prot-tyrosine_phosphatase-like"/>
</dbReference>
<evidence type="ECO:0000259" key="6">
    <source>
        <dbReference type="PROSITE" id="PS50056"/>
    </source>
</evidence>
<evidence type="ECO:0000313" key="8">
    <source>
        <dbReference type="Proteomes" id="UP000275078"/>
    </source>
</evidence>
<dbReference type="Gene3D" id="3.90.190.10">
    <property type="entry name" value="Protein tyrosine phosphatase superfamily"/>
    <property type="match status" value="1"/>
</dbReference>
<dbReference type="EMBL" id="ML119652">
    <property type="protein sequence ID" value="RPA85779.1"/>
    <property type="molecule type" value="Genomic_DNA"/>
</dbReference>
<dbReference type="GO" id="GO:0008330">
    <property type="term" value="F:protein tyrosine/threonine phosphatase activity"/>
    <property type="evidence" value="ECO:0007669"/>
    <property type="project" value="TreeGrafter"/>
</dbReference>
<dbReference type="InterPro" id="IPR020422">
    <property type="entry name" value="TYR_PHOSPHATASE_DUAL_dom"/>
</dbReference>
<accession>A0A3N4IIV4</accession>
<keyword evidence="3" id="KW-0378">Hydrolase</keyword>
<dbReference type="GO" id="GO:0005737">
    <property type="term" value="C:cytoplasm"/>
    <property type="evidence" value="ECO:0007669"/>
    <property type="project" value="TreeGrafter"/>
</dbReference>
<dbReference type="PROSITE" id="PS50054">
    <property type="entry name" value="TYR_PHOSPHATASE_DUAL"/>
    <property type="match status" value="1"/>
</dbReference>
<evidence type="ECO:0000256" key="1">
    <source>
        <dbReference type="ARBA" id="ARBA00008601"/>
    </source>
</evidence>
<dbReference type="GO" id="GO:0043409">
    <property type="term" value="P:negative regulation of MAPK cascade"/>
    <property type="evidence" value="ECO:0007669"/>
    <property type="project" value="TreeGrafter"/>
</dbReference>
<dbReference type="PROSITE" id="PS50056">
    <property type="entry name" value="TYR_PHOSPHATASE_2"/>
    <property type="match status" value="1"/>
</dbReference>
<comment type="similarity">
    <text evidence="1">Belongs to the protein-tyrosine phosphatase family. Non-receptor class dual specificity subfamily.</text>
</comment>
<dbReference type="InterPro" id="IPR000387">
    <property type="entry name" value="Tyr_Pase_dom"/>
</dbReference>
<dbReference type="OrthoDB" id="10252009at2759"/>
<evidence type="ECO:0000256" key="2">
    <source>
        <dbReference type="ARBA" id="ARBA00013064"/>
    </source>
</evidence>
<proteinExistence type="inferred from homology"/>
<keyword evidence="8" id="KW-1185">Reference proteome</keyword>
<name>A0A3N4IIV4_ASCIM</name>
<dbReference type="Proteomes" id="UP000275078">
    <property type="component" value="Unassembled WGS sequence"/>
</dbReference>
<dbReference type="GO" id="GO:0033550">
    <property type="term" value="F:MAP kinase tyrosine phosphatase activity"/>
    <property type="evidence" value="ECO:0007669"/>
    <property type="project" value="TreeGrafter"/>
</dbReference>
<dbReference type="CDD" id="cd14498">
    <property type="entry name" value="DSP"/>
    <property type="match status" value="1"/>
</dbReference>
<evidence type="ECO:0000256" key="4">
    <source>
        <dbReference type="ARBA" id="ARBA00022912"/>
    </source>
</evidence>
<sequence>MAPVHVPTPHHSYDQNHHLLRPTNHLTRVPSSQYADFTPPALHPDPEVFAHPSLPPYTQITPHVYIGSLGAIEAKVLDKEHITHVLSLMPTDIPAPEIPGNRIHLRLDLNDSESDNLLRILPAACDFIENALNTAVAGAEEGAWFGANRVMIHCEEGISRCVAVCVGWLMKNTGLGREESLEYVRKRKKERGGPGLDTVGMGVRPNVGFWKQLQKWQQKLDIENGYDFARLDG</sequence>
<evidence type="ECO:0000259" key="5">
    <source>
        <dbReference type="PROSITE" id="PS50054"/>
    </source>
</evidence>
<dbReference type="GO" id="GO:0017017">
    <property type="term" value="F:MAP kinase tyrosine/serine/threonine phosphatase activity"/>
    <property type="evidence" value="ECO:0007669"/>
    <property type="project" value="TreeGrafter"/>
</dbReference>
<dbReference type="AlphaFoldDB" id="A0A3N4IIV4"/>
<organism evidence="7 8">
    <name type="scientific">Ascobolus immersus RN42</name>
    <dbReference type="NCBI Taxonomy" id="1160509"/>
    <lineage>
        <taxon>Eukaryota</taxon>
        <taxon>Fungi</taxon>
        <taxon>Dikarya</taxon>
        <taxon>Ascomycota</taxon>
        <taxon>Pezizomycotina</taxon>
        <taxon>Pezizomycetes</taxon>
        <taxon>Pezizales</taxon>
        <taxon>Ascobolaceae</taxon>
        <taxon>Ascobolus</taxon>
    </lineage>
</organism>
<dbReference type="EC" id="3.1.3.48" evidence="2"/>
<gene>
    <name evidence="7" type="ORF">BJ508DRAFT_411752</name>
</gene>
<dbReference type="Pfam" id="PF00782">
    <property type="entry name" value="DSPc"/>
    <property type="match status" value="1"/>
</dbReference>
<dbReference type="STRING" id="1160509.A0A3N4IIV4"/>
<dbReference type="PANTHER" id="PTHR10159:SF511">
    <property type="entry name" value="DUAL SPECIFICITY PROTEIN PHOSPHATASE 1"/>
    <property type="match status" value="1"/>
</dbReference>
<protein>
    <recommendedName>
        <fullName evidence="2">protein-tyrosine-phosphatase</fullName>
        <ecNumber evidence="2">3.1.3.48</ecNumber>
    </recommendedName>
</protein>
<dbReference type="InterPro" id="IPR000340">
    <property type="entry name" value="Dual-sp_phosphatase_cat-dom"/>
</dbReference>
<feature type="domain" description="Tyrosine specific protein phosphatases" evidence="6">
    <location>
        <begin position="125"/>
        <end position="188"/>
    </location>
</feature>
<reference evidence="7 8" key="1">
    <citation type="journal article" date="2018" name="Nat. Ecol. Evol.">
        <title>Pezizomycetes genomes reveal the molecular basis of ectomycorrhizal truffle lifestyle.</title>
        <authorList>
            <person name="Murat C."/>
            <person name="Payen T."/>
            <person name="Noel B."/>
            <person name="Kuo A."/>
            <person name="Morin E."/>
            <person name="Chen J."/>
            <person name="Kohler A."/>
            <person name="Krizsan K."/>
            <person name="Balestrini R."/>
            <person name="Da Silva C."/>
            <person name="Montanini B."/>
            <person name="Hainaut M."/>
            <person name="Levati E."/>
            <person name="Barry K.W."/>
            <person name="Belfiori B."/>
            <person name="Cichocki N."/>
            <person name="Clum A."/>
            <person name="Dockter R.B."/>
            <person name="Fauchery L."/>
            <person name="Guy J."/>
            <person name="Iotti M."/>
            <person name="Le Tacon F."/>
            <person name="Lindquist E.A."/>
            <person name="Lipzen A."/>
            <person name="Malagnac F."/>
            <person name="Mello A."/>
            <person name="Molinier V."/>
            <person name="Miyauchi S."/>
            <person name="Poulain J."/>
            <person name="Riccioni C."/>
            <person name="Rubini A."/>
            <person name="Sitrit Y."/>
            <person name="Splivallo R."/>
            <person name="Traeger S."/>
            <person name="Wang M."/>
            <person name="Zifcakova L."/>
            <person name="Wipf D."/>
            <person name="Zambonelli A."/>
            <person name="Paolocci F."/>
            <person name="Nowrousian M."/>
            <person name="Ottonello S."/>
            <person name="Baldrian P."/>
            <person name="Spatafora J.W."/>
            <person name="Henrissat B."/>
            <person name="Nagy L.G."/>
            <person name="Aury J.M."/>
            <person name="Wincker P."/>
            <person name="Grigoriev I.V."/>
            <person name="Bonfante P."/>
            <person name="Martin F.M."/>
        </authorList>
    </citation>
    <scope>NUCLEOTIDE SEQUENCE [LARGE SCALE GENOMIC DNA]</scope>
    <source>
        <strain evidence="7 8">RN42</strain>
    </source>
</reference>
<dbReference type="PANTHER" id="PTHR10159">
    <property type="entry name" value="DUAL SPECIFICITY PROTEIN PHOSPHATASE"/>
    <property type="match status" value="1"/>
</dbReference>